<reference evidence="5" key="1">
    <citation type="journal article" date="2023" name="Commun. Biol.">
        <title>Genome analysis of Parmales, the sister group of diatoms, reveals the evolutionary specialization of diatoms from phago-mixotrophs to photoautotrophs.</title>
        <authorList>
            <person name="Ban H."/>
            <person name="Sato S."/>
            <person name="Yoshikawa S."/>
            <person name="Yamada K."/>
            <person name="Nakamura Y."/>
            <person name="Ichinomiya M."/>
            <person name="Sato N."/>
            <person name="Blanc-Mathieu R."/>
            <person name="Endo H."/>
            <person name="Kuwata A."/>
            <person name="Ogata H."/>
        </authorList>
    </citation>
    <scope>NUCLEOTIDE SEQUENCE [LARGE SCALE GENOMIC DNA]</scope>
    <source>
        <strain evidence="5">NIES 3700</strain>
    </source>
</reference>
<dbReference type="Pfam" id="PF06203">
    <property type="entry name" value="CCT"/>
    <property type="match status" value="1"/>
</dbReference>
<dbReference type="PANTHER" id="PTHR31319:SF77">
    <property type="entry name" value="ZINC FINGER PROTEIN CONSTANS-LIKE 4"/>
    <property type="match status" value="1"/>
</dbReference>
<sequence length="103" mass="11683">MIDYYTSNNVLPHETFPLQYSTSGNIGIYTPSERSQILSKFSAKRFSRSYKKKIRYNCRKDLADRRVRVKGRFVKKEEGGGGEGGLLKGLMEVGGRERAMTIG</sequence>
<dbReference type="InterPro" id="IPR045281">
    <property type="entry name" value="CONSTANS-like"/>
</dbReference>
<evidence type="ECO:0000259" key="3">
    <source>
        <dbReference type="PROSITE" id="PS51017"/>
    </source>
</evidence>
<name>A0A9W7A1E3_9STRA</name>
<dbReference type="GO" id="GO:0005634">
    <property type="term" value="C:nucleus"/>
    <property type="evidence" value="ECO:0007669"/>
    <property type="project" value="UniProtKB-SubCell"/>
</dbReference>
<dbReference type="AlphaFoldDB" id="A0A9W7A1E3"/>
<comment type="subcellular location">
    <subcellularLocation>
        <location evidence="1">Nucleus</location>
    </subcellularLocation>
</comment>
<dbReference type="InterPro" id="IPR010402">
    <property type="entry name" value="CCT_domain"/>
</dbReference>
<evidence type="ECO:0000256" key="1">
    <source>
        <dbReference type="ARBA" id="ARBA00004123"/>
    </source>
</evidence>
<dbReference type="Proteomes" id="UP001165122">
    <property type="component" value="Unassembled WGS sequence"/>
</dbReference>
<dbReference type="OrthoDB" id="153872at2759"/>
<keyword evidence="5" id="KW-1185">Reference proteome</keyword>
<keyword evidence="2" id="KW-0539">Nucleus</keyword>
<organism evidence="4 5">
    <name type="scientific">Triparma laevis f. longispina</name>
    <dbReference type="NCBI Taxonomy" id="1714387"/>
    <lineage>
        <taxon>Eukaryota</taxon>
        <taxon>Sar</taxon>
        <taxon>Stramenopiles</taxon>
        <taxon>Ochrophyta</taxon>
        <taxon>Bolidophyceae</taxon>
        <taxon>Parmales</taxon>
        <taxon>Triparmaceae</taxon>
        <taxon>Triparma</taxon>
    </lineage>
</organism>
<accession>A0A9W7A1E3</accession>
<dbReference type="EMBL" id="BRXW01000511">
    <property type="protein sequence ID" value="GMH61736.1"/>
    <property type="molecule type" value="Genomic_DNA"/>
</dbReference>
<feature type="domain" description="CCT" evidence="3">
    <location>
        <begin position="34"/>
        <end position="76"/>
    </location>
</feature>
<proteinExistence type="predicted"/>
<evidence type="ECO:0000256" key="2">
    <source>
        <dbReference type="ARBA" id="ARBA00023242"/>
    </source>
</evidence>
<dbReference type="PANTHER" id="PTHR31319">
    <property type="entry name" value="ZINC FINGER PROTEIN CONSTANS-LIKE 4"/>
    <property type="match status" value="1"/>
</dbReference>
<evidence type="ECO:0000313" key="4">
    <source>
        <dbReference type="EMBL" id="GMH61736.1"/>
    </source>
</evidence>
<gene>
    <name evidence="4" type="ORF">TrLO_g7552</name>
</gene>
<dbReference type="PROSITE" id="PS51017">
    <property type="entry name" value="CCT"/>
    <property type="match status" value="1"/>
</dbReference>
<protein>
    <recommendedName>
        <fullName evidence="3">CCT domain-containing protein</fullName>
    </recommendedName>
</protein>
<comment type="caution">
    <text evidence="4">The sequence shown here is derived from an EMBL/GenBank/DDBJ whole genome shotgun (WGS) entry which is preliminary data.</text>
</comment>
<evidence type="ECO:0000313" key="5">
    <source>
        <dbReference type="Proteomes" id="UP001165122"/>
    </source>
</evidence>